<organism evidence="11 12">
    <name type="scientific">Polyplosphaeria fusca</name>
    <dbReference type="NCBI Taxonomy" id="682080"/>
    <lineage>
        <taxon>Eukaryota</taxon>
        <taxon>Fungi</taxon>
        <taxon>Dikarya</taxon>
        <taxon>Ascomycota</taxon>
        <taxon>Pezizomycotina</taxon>
        <taxon>Dothideomycetes</taxon>
        <taxon>Pleosporomycetidae</taxon>
        <taxon>Pleosporales</taxon>
        <taxon>Tetraplosphaeriaceae</taxon>
        <taxon>Polyplosphaeria</taxon>
    </lineage>
</organism>
<evidence type="ECO:0000313" key="11">
    <source>
        <dbReference type="EMBL" id="KAF2727478.1"/>
    </source>
</evidence>
<comment type="similarity">
    <text evidence="1">Belongs to the multicopper oxidase family.</text>
</comment>
<comment type="caution">
    <text evidence="11">The sequence shown here is derived from an EMBL/GenBank/DDBJ whole genome shotgun (WGS) entry which is preliminary data.</text>
</comment>
<name>A0A9P4QL44_9PLEO</name>
<dbReference type="Pfam" id="PF07732">
    <property type="entry name" value="Cu-oxidase_3"/>
    <property type="match status" value="1"/>
</dbReference>
<evidence type="ECO:0000256" key="4">
    <source>
        <dbReference type="ARBA" id="ARBA00023002"/>
    </source>
</evidence>
<dbReference type="AlphaFoldDB" id="A0A9P4QL44"/>
<sequence>MHSFLALWLCIATYAIATKTSRFTLELTWGTGSPDGFEREMIFINGQFPGPTLEITQGDWVEIDVVNNMPFNSTIHAHGIEQINTPWADGVPGFSQRPIQPGDTFTYKWHAHQYGSYFYHAHSRGQIDDGCYGAILIKPKHGLAKPFDKIGADVKALEEAESKIQPLLLSDWRHTTSQHTWELQLASGLESSVCMDSLLVNGKGAVNCWSREDLDRFTNPGIGPVLEQNGWQMTDKGCLPPEALELLLAGDSETNIDALPEEIFEVCTPTQGSREVIKVPHKAKWLALDIISTAGIDSFSFSIDEHPLWIFAVDGGYIEPLKVDAITVANGDRYSVFVQLDKPAKNYGVRVASVALVQLIDTTAVLSYESGWGNYRNSTCHGHSYCEDDDDVDTITSTPSINQAGLAISDNVTFFNQAQMVAFPPQFPQPAPEADQTFIMSLLTVGNSYTWALNGSAFNHAIDDEDPPLLYQEPNPNNPGGDITIVTKNDTWVDLVFTVTTLNQPPHPIHKHSNKAFIIGQGVGNWTWSTVAEAAAANPGAFNLVTPPYRDGFVTPPTTTANTWLAVRYHVVNPGAFMLHCHIQSHLNGGMAMAMLDGVDEWPEVPGEYKK</sequence>
<reference evidence="11" key="1">
    <citation type="journal article" date="2020" name="Stud. Mycol.">
        <title>101 Dothideomycetes genomes: a test case for predicting lifestyles and emergence of pathogens.</title>
        <authorList>
            <person name="Haridas S."/>
            <person name="Albert R."/>
            <person name="Binder M."/>
            <person name="Bloem J."/>
            <person name="Labutti K."/>
            <person name="Salamov A."/>
            <person name="Andreopoulos B."/>
            <person name="Baker S."/>
            <person name="Barry K."/>
            <person name="Bills G."/>
            <person name="Bluhm B."/>
            <person name="Cannon C."/>
            <person name="Castanera R."/>
            <person name="Culley D."/>
            <person name="Daum C."/>
            <person name="Ezra D."/>
            <person name="Gonzalez J."/>
            <person name="Henrissat B."/>
            <person name="Kuo A."/>
            <person name="Liang C."/>
            <person name="Lipzen A."/>
            <person name="Lutzoni F."/>
            <person name="Magnuson J."/>
            <person name="Mondo S."/>
            <person name="Nolan M."/>
            <person name="Ohm R."/>
            <person name="Pangilinan J."/>
            <person name="Park H.-J."/>
            <person name="Ramirez L."/>
            <person name="Alfaro M."/>
            <person name="Sun H."/>
            <person name="Tritt A."/>
            <person name="Yoshinaga Y."/>
            <person name="Zwiers L.-H."/>
            <person name="Turgeon B."/>
            <person name="Goodwin S."/>
            <person name="Spatafora J."/>
            <person name="Crous P."/>
            <person name="Grigoriev I."/>
        </authorList>
    </citation>
    <scope>NUCLEOTIDE SEQUENCE</scope>
    <source>
        <strain evidence="11">CBS 125425</strain>
    </source>
</reference>
<dbReference type="InterPro" id="IPR001117">
    <property type="entry name" value="Cu-oxidase_2nd"/>
</dbReference>
<keyword evidence="5" id="KW-0186">Copper</keyword>
<dbReference type="OrthoDB" id="2121828at2759"/>
<dbReference type="InterPro" id="IPR011706">
    <property type="entry name" value="Cu-oxidase_C"/>
</dbReference>
<evidence type="ECO:0000313" key="12">
    <source>
        <dbReference type="Proteomes" id="UP000799444"/>
    </source>
</evidence>
<dbReference type="Gene3D" id="2.60.40.420">
    <property type="entry name" value="Cupredoxins - blue copper proteins"/>
    <property type="match status" value="3"/>
</dbReference>
<dbReference type="CDD" id="cd13876">
    <property type="entry name" value="CuRO_2_Abr2_like"/>
    <property type="match status" value="1"/>
</dbReference>
<dbReference type="Pfam" id="PF07731">
    <property type="entry name" value="Cu-oxidase_2"/>
    <property type="match status" value="1"/>
</dbReference>
<feature type="domain" description="Plastocyanin-like" evidence="9">
    <location>
        <begin position="475"/>
        <end position="598"/>
    </location>
</feature>
<dbReference type="CDD" id="cd13898">
    <property type="entry name" value="CuRO_3_Abr2_like"/>
    <property type="match status" value="1"/>
</dbReference>
<dbReference type="FunFam" id="2.60.40.420:FF:000036">
    <property type="entry name" value="L-ascorbate oxidase"/>
    <property type="match status" value="1"/>
</dbReference>
<evidence type="ECO:0000256" key="1">
    <source>
        <dbReference type="ARBA" id="ARBA00010609"/>
    </source>
</evidence>
<proteinExistence type="inferred from homology"/>
<keyword evidence="12" id="KW-1185">Reference proteome</keyword>
<dbReference type="Pfam" id="PF00394">
    <property type="entry name" value="Cu-oxidase"/>
    <property type="match status" value="1"/>
</dbReference>
<keyword evidence="2" id="KW-0479">Metal-binding</keyword>
<feature type="chain" id="PRO_5040493169" description="Laccase" evidence="7">
    <location>
        <begin position="18"/>
        <end position="611"/>
    </location>
</feature>
<evidence type="ECO:0008006" key="13">
    <source>
        <dbReference type="Google" id="ProtNLM"/>
    </source>
</evidence>
<evidence type="ECO:0000256" key="7">
    <source>
        <dbReference type="SAM" id="SignalP"/>
    </source>
</evidence>
<gene>
    <name evidence="11" type="ORF">EJ04DRAFT_451268</name>
</gene>
<evidence type="ECO:0000259" key="9">
    <source>
        <dbReference type="Pfam" id="PF07731"/>
    </source>
</evidence>
<dbReference type="InterPro" id="IPR011707">
    <property type="entry name" value="Cu-oxidase-like_N"/>
</dbReference>
<evidence type="ECO:0000256" key="2">
    <source>
        <dbReference type="ARBA" id="ARBA00022723"/>
    </source>
</evidence>
<evidence type="ECO:0000259" key="8">
    <source>
        <dbReference type="Pfam" id="PF00394"/>
    </source>
</evidence>
<protein>
    <recommendedName>
        <fullName evidence="13">Laccase</fullName>
    </recommendedName>
</protein>
<dbReference type="InterPro" id="IPR045087">
    <property type="entry name" value="Cu-oxidase_fam"/>
</dbReference>
<dbReference type="PROSITE" id="PS00079">
    <property type="entry name" value="MULTICOPPER_OXIDASE1"/>
    <property type="match status" value="1"/>
</dbReference>
<feature type="signal peptide" evidence="7">
    <location>
        <begin position="1"/>
        <end position="17"/>
    </location>
</feature>
<dbReference type="GO" id="GO:0016491">
    <property type="term" value="F:oxidoreductase activity"/>
    <property type="evidence" value="ECO:0007669"/>
    <property type="project" value="UniProtKB-KW"/>
</dbReference>
<dbReference type="EMBL" id="ML996330">
    <property type="protein sequence ID" value="KAF2727478.1"/>
    <property type="molecule type" value="Genomic_DNA"/>
</dbReference>
<dbReference type="InterPro" id="IPR033138">
    <property type="entry name" value="Cu_oxidase_CS"/>
</dbReference>
<dbReference type="PROSITE" id="PS00080">
    <property type="entry name" value="MULTICOPPER_OXIDASE2"/>
    <property type="match status" value="1"/>
</dbReference>
<evidence type="ECO:0000256" key="3">
    <source>
        <dbReference type="ARBA" id="ARBA00022729"/>
    </source>
</evidence>
<evidence type="ECO:0000256" key="6">
    <source>
        <dbReference type="ARBA" id="ARBA00023180"/>
    </source>
</evidence>
<dbReference type="Proteomes" id="UP000799444">
    <property type="component" value="Unassembled WGS sequence"/>
</dbReference>
<dbReference type="PANTHER" id="PTHR11709:SF488">
    <property type="entry name" value="LACCASE-RELATED"/>
    <property type="match status" value="1"/>
</dbReference>
<feature type="domain" description="Plastocyanin-like" evidence="8">
    <location>
        <begin position="166"/>
        <end position="369"/>
    </location>
</feature>
<keyword evidence="3 7" id="KW-0732">Signal</keyword>
<dbReference type="SUPFAM" id="SSF49503">
    <property type="entry name" value="Cupredoxins"/>
    <property type="match status" value="3"/>
</dbReference>
<evidence type="ECO:0000259" key="10">
    <source>
        <dbReference type="Pfam" id="PF07732"/>
    </source>
</evidence>
<evidence type="ECO:0000256" key="5">
    <source>
        <dbReference type="ARBA" id="ARBA00023008"/>
    </source>
</evidence>
<dbReference type="CDD" id="cd13850">
    <property type="entry name" value="CuRO_1_Abr2_like"/>
    <property type="match status" value="1"/>
</dbReference>
<dbReference type="InterPro" id="IPR008972">
    <property type="entry name" value="Cupredoxin"/>
</dbReference>
<keyword evidence="4" id="KW-0560">Oxidoreductase</keyword>
<accession>A0A9P4QL44</accession>
<dbReference type="GO" id="GO:0005507">
    <property type="term" value="F:copper ion binding"/>
    <property type="evidence" value="ECO:0007669"/>
    <property type="project" value="InterPro"/>
</dbReference>
<dbReference type="PANTHER" id="PTHR11709">
    <property type="entry name" value="MULTI-COPPER OXIDASE"/>
    <property type="match status" value="1"/>
</dbReference>
<feature type="domain" description="Plastocyanin-like" evidence="10">
    <location>
        <begin position="28"/>
        <end position="140"/>
    </location>
</feature>
<dbReference type="InterPro" id="IPR002355">
    <property type="entry name" value="Cu_oxidase_Cu_BS"/>
</dbReference>
<keyword evidence="6" id="KW-0325">Glycoprotein</keyword>